<reference evidence="1 2" key="1">
    <citation type="submission" date="2024-05" db="EMBL/GenBank/DDBJ databases">
        <title>Genome sequence of Ponticoccus litoralis KCCM 90028.</title>
        <authorList>
            <person name="Kim J.M."/>
            <person name="Lee J.K."/>
            <person name="Choi B.J."/>
            <person name="Bayburt H."/>
            <person name="Baek J.H."/>
            <person name="Jeon C.O."/>
        </authorList>
    </citation>
    <scope>NUCLEOTIDE SEQUENCE [LARGE SCALE GENOMIC DNA]</scope>
    <source>
        <strain evidence="1 2">KCCM 90028</strain>
    </source>
</reference>
<accession>A0AAW9SH88</accession>
<proteinExistence type="predicted"/>
<dbReference type="AlphaFoldDB" id="A0AAW9SH88"/>
<organism evidence="1 2">
    <name type="scientific">Ponticoccus litoralis</name>
    <dbReference type="NCBI Taxonomy" id="422297"/>
    <lineage>
        <taxon>Bacteria</taxon>
        <taxon>Pseudomonadati</taxon>
        <taxon>Pseudomonadota</taxon>
        <taxon>Alphaproteobacteria</taxon>
        <taxon>Rhodobacterales</taxon>
        <taxon>Roseobacteraceae</taxon>
        <taxon>Ponticoccus</taxon>
    </lineage>
</organism>
<evidence type="ECO:0000313" key="2">
    <source>
        <dbReference type="Proteomes" id="UP001428774"/>
    </source>
</evidence>
<dbReference type="EC" id="3.1.3.-" evidence="1"/>
<dbReference type="InterPro" id="IPR036412">
    <property type="entry name" value="HAD-like_sf"/>
</dbReference>
<keyword evidence="2" id="KW-1185">Reference proteome</keyword>
<dbReference type="Gene3D" id="3.40.50.1000">
    <property type="entry name" value="HAD superfamily/HAD-like"/>
    <property type="match status" value="1"/>
</dbReference>
<dbReference type="InterPro" id="IPR006439">
    <property type="entry name" value="HAD-SF_hydro_IA"/>
</dbReference>
<dbReference type="NCBIfam" id="TIGR01509">
    <property type="entry name" value="HAD-SF-IA-v3"/>
    <property type="match status" value="1"/>
</dbReference>
<gene>
    <name evidence="1" type="ORF">ABFB10_06945</name>
</gene>
<evidence type="ECO:0000313" key="1">
    <source>
        <dbReference type="EMBL" id="MEN9060815.1"/>
    </source>
</evidence>
<comment type="caution">
    <text evidence="1">The sequence shown here is derived from an EMBL/GenBank/DDBJ whole genome shotgun (WGS) entry which is preliminary data.</text>
</comment>
<dbReference type="PANTHER" id="PTHR43611">
    <property type="entry name" value="ALPHA-D-GLUCOSE 1-PHOSPHATE PHOSPHATASE"/>
    <property type="match status" value="1"/>
</dbReference>
<dbReference type="Pfam" id="PF00702">
    <property type="entry name" value="Hydrolase"/>
    <property type="match status" value="1"/>
</dbReference>
<dbReference type="GO" id="GO:0016787">
    <property type="term" value="F:hydrolase activity"/>
    <property type="evidence" value="ECO:0007669"/>
    <property type="project" value="UniProtKB-KW"/>
</dbReference>
<dbReference type="SUPFAM" id="SSF56784">
    <property type="entry name" value="HAD-like"/>
    <property type="match status" value="1"/>
</dbReference>
<name>A0AAW9SH88_9RHOB</name>
<dbReference type="EMBL" id="JBDNCH010000002">
    <property type="protein sequence ID" value="MEN9060815.1"/>
    <property type="molecule type" value="Genomic_DNA"/>
</dbReference>
<sequence length="199" mass="22327">MPALIVWDFDGVLNANLRGGRTFWADNMKADLGIDPRGFSHEMFTAGDFRDILRGRRDLLLHVSDWLARHGHDLSGEDFLAYWFEKDAHPDAEVLGWLKAHPARHVIGTNNEHRRCCYIEEQMGYAAHVDHVFSSGRMGAAKPDPGFFAQIEHWAGLAPARILLVDDVAANIAAATARGWQGFHFTDTTRKALPERLGL</sequence>
<dbReference type="RefSeq" id="WP_347165955.1">
    <property type="nucleotide sequence ID" value="NZ_JBDNCH010000002.1"/>
</dbReference>
<dbReference type="InterPro" id="IPR023214">
    <property type="entry name" value="HAD_sf"/>
</dbReference>
<dbReference type="PANTHER" id="PTHR43611:SF3">
    <property type="entry name" value="FLAVIN MONONUCLEOTIDE HYDROLASE 1, CHLOROPLATIC"/>
    <property type="match status" value="1"/>
</dbReference>
<protein>
    <submittedName>
        <fullName evidence="1">HAD family hydrolase</fullName>
        <ecNumber evidence="1">3.1.3.-</ecNumber>
    </submittedName>
</protein>
<keyword evidence="1" id="KW-0378">Hydrolase</keyword>
<dbReference type="Proteomes" id="UP001428774">
    <property type="component" value="Unassembled WGS sequence"/>
</dbReference>